<proteinExistence type="predicted"/>
<name>A0A6S7KJQ0_PARCT</name>
<protein>
    <submittedName>
        <fullName evidence="1">Uncharacterized protein</fullName>
    </submittedName>
</protein>
<evidence type="ECO:0000313" key="2">
    <source>
        <dbReference type="Proteomes" id="UP001152795"/>
    </source>
</evidence>
<sequence length="57" mass="6255">MNANKAIAEKLVESKIFEILLALSQDATLDANIKEAVMDSLGKAKAWELIKKAPKEN</sequence>
<dbReference type="EMBL" id="CACRXK020038283">
    <property type="protein sequence ID" value="CAB4045237.1"/>
    <property type="molecule type" value="Genomic_DNA"/>
</dbReference>
<reference evidence="1" key="1">
    <citation type="submission" date="2020-04" db="EMBL/GenBank/DDBJ databases">
        <authorList>
            <person name="Alioto T."/>
            <person name="Alioto T."/>
            <person name="Gomez Garrido J."/>
        </authorList>
    </citation>
    <scope>NUCLEOTIDE SEQUENCE</scope>
    <source>
        <strain evidence="1">A484AB</strain>
    </source>
</reference>
<dbReference type="Proteomes" id="UP001152795">
    <property type="component" value="Unassembled WGS sequence"/>
</dbReference>
<dbReference type="AlphaFoldDB" id="A0A6S7KJQ0"/>
<evidence type="ECO:0000313" key="1">
    <source>
        <dbReference type="EMBL" id="CAB4045237.1"/>
    </source>
</evidence>
<accession>A0A6S7KJQ0</accession>
<gene>
    <name evidence="1" type="ORF">PACLA_8A003137</name>
</gene>
<organism evidence="1 2">
    <name type="scientific">Paramuricea clavata</name>
    <name type="common">Red gorgonian</name>
    <name type="synonym">Violescent sea-whip</name>
    <dbReference type="NCBI Taxonomy" id="317549"/>
    <lineage>
        <taxon>Eukaryota</taxon>
        <taxon>Metazoa</taxon>
        <taxon>Cnidaria</taxon>
        <taxon>Anthozoa</taxon>
        <taxon>Octocorallia</taxon>
        <taxon>Malacalcyonacea</taxon>
        <taxon>Plexauridae</taxon>
        <taxon>Paramuricea</taxon>
    </lineage>
</organism>
<keyword evidence="2" id="KW-1185">Reference proteome</keyword>
<comment type="caution">
    <text evidence="1">The sequence shown here is derived from an EMBL/GenBank/DDBJ whole genome shotgun (WGS) entry which is preliminary data.</text>
</comment>